<dbReference type="OrthoDB" id="2402896at2759"/>
<evidence type="ECO:0000313" key="1">
    <source>
        <dbReference type="EMBL" id="KAF8396520.1"/>
    </source>
</evidence>
<dbReference type="EMBL" id="JABCRI010000012">
    <property type="protein sequence ID" value="KAF8396520.1"/>
    <property type="molecule type" value="Genomic_DNA"/>
</dbReference>
<proteinExistence type="predicted"/>
<accession>A0A834YZ30</accession>
<dbReference type="AlphaFoldDB" id="A0A834YZ30"/>
<reference evidence="1 2" key="1">
    <citation type="submission" date="2020-04" db="EMBL/GenBank/DDBJ databases">
        <title>Plant Genome Project.</title>
        <authorList>
            <person name="Zhang R.-G."/>
        </authorList>
    </citation>
    <scope>NUCLEOTIDE SEQUENCE [LARGE SCALE GENOMIC DNA]</scope>
    <source>
        <strain evidence="1">YNK0</strain>
        <tissue evidence="1">Leaf</tissue>
    </source>
</reference>
<comment type="caution">
    <text evidence="1">The sequence shown here is derived from an EMBL/GenBank/DDBJ whole genome shotgun (WGS) entry which is preliminary data.</text>
</comment>
<sequence length="155" mass="17421">MENTCHTFDVNLATHAIEDLPLPSELCSNQVICSKPFVGMEFDAFAEVSRHIQSIQGQQIDRMTNGAMGVKEVVSYLIGVAGGSEKVEFVEQGFNKSETFEDFKSQQTRPVLKLDLPMEQQAADVYTRSVFKEFHKEFCDSFNNIAEESERVGTN</sequence>
<dbReference type="Proteomes" id="UP000655225">
    <property type="component" value="Unassembled WGS sequence"/>
</dbReference>
<organism evidence="1 2">
    <name type="scientific">Tetracentron sinense</name>
    <name type="common">Spur-leaf</name>
    <dbReference type="NCBI Taxonomy" id="13715"/>
    <lineage>
        <taxon>Eukaryota</taxon>
        <taxon>Viridiplantae</taxon>
        <taxon>Streptophyta</taxon>
        <taxon>Embryophyta</taxon>
        <taxon>Tracheophyta</taxon>
        <taxon>Spermatophyta</taxon>
        <taxon>Magnoliopsida</taxon>
        <taxon>Trochodendrales</taxon>
        <taxon>Trochodendraceae</taxon>
        <taxon>Tetracentron</taxon>
    </lineage>
</organism>
<evidence type="ECO:0000313" key="2">
    <source>
        <dbReference type="Proteomes" id="UP000655225"/>
    </source>
</evidence>
<protein>
    <submittedName>
        <fullName evidence="1">Uncharacterized protein</fullName>
    </submittedName>
</protein>
<gene>
    <name evidence="1" type="ORF">HHK36_018144</name>
</gene>
<name>A0A834YZ30_TETSI</name>
<keyword evidence="2" id="KW-1185">Reference proteome</keyword>